<dbReference type="Proteomes" id="UP000029965">
    <property type="component" value="Chromosome 29"/>
</dbReference>
<feature type="domain" description="Ribonuclease A-domain" evidence="3">
    <location>
        <begin position="31"/>
        <end position="130"/>
    </location>
</feature>
<keyword evidence="2" id="KW-0732">Signal</keyword>
<dbReference type="GeneID" id="103231359"/>
<dbReference type="STRING" id="60711.ENSCSAP00000017652"/>
<dbReference type="PANTHER" id="PTHR16788">
    <property type="entry name" value="EPIDIDYMAL SECRETORY PROTEIN E3 ALPHA"/>
    <property type="match status" value="1"/>
</dbReference>
<name>A0A0D9S9W3_CHLSB</name>
<organism evidence="4 5">
    <name type="scientific">Chlorocebus sabaeus</name>
    <name type="common">Green monkey</name>
    <name type="synonym">Simia sabaea</name>
    <dbReference type="NCBI Taxonomy" id="60711"/>
    <lineage>
        <taxon>Eukaryota</taxon>
        <taxon>Metazoa</taxon>
        <taxon>Chordata</taxon>
        <taxon>Craniata</taxon>
        <taxon>Vertebrata</taxon>
        <taxon>Euteleostomi</taxon>
        <taxon>Mammalia</taxon>
        <taxon>Eutheria</taxon>
        <taxon>Euarchontoglires</taxon>
        <taxon>Primates</taxon>
        <taxon>Haplorrhini</taxon>
        <taxon>Catarrhini</taxon>
        <taxon>Cercopithecidae</taxon>
        <taxon>Cercopithecinae</taxon>
        <taxon>Chlorocebus</taxon>
    </lineage>
</organism>
<dbReference type="GeneTree" id="ENSGT00390000004706"/>
<dbReference type="RefSeq" id="XP_007988876.1">
    <property type="nucleotide sequence ID" value="XM_007990685.3"/>
</dbReference>
<evidence type="ECO:0000256" key="2">
    <source>
        <dbReference type="SAM" id="SignalP"/>
    </source>
</evidence>
<reference evidence="4" key="2">
    <citation type="submission" date="2025-08" db="UniProtKB">
        <authorList>
            <consortium name="Ensembl"/>
        </authorList>
    </citation>
    <scope>IDENTIFICATION</scope>
</reference>
<keyword evidence="5" id="KW-1185">Reference proteome</keyword>
<dbReference type="Bgee" id="ENSCSAG00000000347">
    <property type="expression patterns" value="Expressed in blood"/>
</dbReference>
<reference evidence="4 5" key="1">
    <citation type="submission" date="2014-03" db="EMBL/GenBank/DDBJ databases">
        <authorList>
            <person name="Warren W."/>
            <person name="Wilson R.K."/>
        </authorList>
    </citation>
    <scope>NUCLEOTIDE SEQUENCE</scope>
</reference>
<feature type="signal peptide" evidence="2">
    <location>
        <begin position="1"/>
        <end position="25"/>
    </location>
</feature>
<dbReference type="Ensembl" id="ENSCSAT00000018188.1">
    <property type="protein sequence ID" value="ENSCSAP00000017652.1"/>
    <property type="gene ID" value="ENSCSAG00000000347.1"/>
</dbReference>
<proteinExistence type="predicted"/>
<dbReference type="SUPFAM" id="SSF54076">
    <property type="entry name" value="RNase A-like"/>
    <property type="match status" value="1"/>
</dbReference>
<gene>
    <name evidence="4" type="primary">EDDM3B</name>
</gene>
<reference evidence="4" key="3">
    <citation type="submission" date="2025-09" db="UniProtKB">
        <authorList>
            <consortium name="Ensembl"/>
        </authorList>
    </citation>
    <scope>IDENTIFICATION</scope>
</reference>
<dbReference type="OrthoDB" id="9443769at2759"/>
<dbReference type="InterPro" id="IPR036816">
    <property type="entry name" value="RNaseA-like_dom_sf"/>
</dbReference>
<dbReference type="KEGG" id="csab:103231359"/>
<dbReference type="PANTHER" id="PTHR16788:SF0">
    <property type="entry name" value="EPIDIDYMAL SECRETORY PROTEIN E3-BETA"/>
    <property type="match status" value="1"/>
</dbReference>
<evidence type="ECO:0000259" key="3">
    <source>
        <dbReference type="Pfam" id="PF00074"/>
    </source>
</evidence>
<dbReference type="BioGRID-ORCS" id="103231359">
    <property type="hits" value="0 hits in 9 CRISPR screens"/>
</dbReference>
<dbReference type="OMA" id="HKIEHIC"/>
<evidence type="ECO:0000256" key="1">
    <source>
        <dbReference type="ARBA" id="ARBA00023157"/>
    </source>
</evidence>
<dbReference type="Pfam" id="PF00074">
    <property type="entry name" value="RnaseA"/>
    <property type="match status" value="1"/>
</dbReference>
<dbReference type="InterPro" id="IPR023412">
    <property type="entry name" value="RNaseA_domain"/>
</dbReference>
<evidence type="ECO:0000313" key="4">
    <source>
        <dbReference type="Ensembl" id="ENSCSAP00000017652.1"/>
    </source>
</evidence>
<accession>A0A0D9S9W3</accession>
<protein>
    <submittedName>
        <fullName evidence="4">Epididymal protein 3B</fullName>
    </submittedName>
</protein>
<dbReference type="CTD" id="64184"/>
<keyword evidence="1" id="KW-1015">Disulfide bond</keyword>
<dbReference type="AlphaFoldDB" id="A0A0D9S9W3"/>
<dbReference type="EMBL" id="AQIB01128671">
    <property type="status" value="NOT_ANNOTATED_CDS"/>
    <property type="molecule type" value="Genomic_DNA"/>
</dbReference>
<dbReference type="InterPro" id="IPR042402">
    <property type="entry name" value="EDDM3A/EDDM3B"/>
</dbReference>
<feature type="chain" id="PRO_5002346552" evidence="2">
    <location>
        <begin position="26"/>
        <end position="147"/>
    </location>
</feature>
<evidence type="ECO:0000313" key="5">
    <source>
        <dbReference type="Proteomes" id="UP000029965"/>
    </source>
</evidence>
<dbReference type="Gene3D" id="3.10.130.10">
    <property type="entry name" value="Ribonuclease A-like domain"/>
    <property type="match status" value="1"/>
</dbReference>
<dbReference type="eggNOG" id="ENOG502RWFV">
    <property type="taxonomic scope" value="Eukaryota"/>
</dbReference>
<sequence length="147" mass="17654">MASSLKIWGTLLALLCILCTLLVQSKEVSWREFMKLHYLSPSREFKEYKCDVLMRENEALKDKSSHMFIYISWYKIEHICTSDNWMDRFRNAYVWVQNPLKVLKCHQENSKNSYTESRSFNYIEFHCSMDGYVDRIEDLKMIEPISN</sequence>